<dbReference type="Gene3D" id="1.10.10.10">
    <property type="entry name" value="Winged helix-like DNA-binding domain superfamily/Winged helix DNA-binding domain"/>
    <property type="match status" value="1"/>
</dbReference>
<protein>
    <submittedName>
        <fullName evidence="7">Transcriptional repressor</fullName>
    </submittedName>
</protein>
<dbReference type="Pfam" id="PF01475">
    <property type="entry name" value="FUR"/>
    <property type="match status" value="1"/>
</dbReference>
<keyword evidence="3" id="KW-0862">Zinc</keyword>
<comment type="similarity">
    <text evidence="1">Belongs to the Fur family.</text>
</comment>
<evidence type="ECO:0000256" key="2">
    <source>
        <dbReference type="ARBA" id="ARBA00022491"/>
    </source>
</evidence>
<dbReference type="Proteomes" id="UP001501585">
    <property type="component" value="Unassembled WGS sequence"/>
</dbReference>
<evidence type="ECO:0000256" key="6">
    <source>
        <dbReference type="ARBA" id="ARBA00023163"/>
    </source>
</evidence>
<keyword evidence="6" id="KW-0804">Transcription</keyword>
<accession>A0ABN2S930</accession>
<evidence type="ECO:0000313" key="7">
    <source>
        <dbReference type="EMBL" id="GAA1982377.1"/>
    </source>
</evidence>
<reference evidence="7 8" key="1">
    <citation type="journal article" date="2019" name="Int. J. Syst. Evol. Microbiol.">
        <title>The Global Catalogue of Microorganisms (GCM) 10K type strain sequencing project: providing services to taxonomists for standard genome sequencing and annotation.</title>
        <authorList>
            <consortium name="The Broad Institute Genomics Platform"/>
            <consortium name="The Broad Institute Genome Sequencing Center for Infectious Disease"/>
            <person name="Wu L."/>
            <person name="Ma J."/>
        </authorList>
    </citation>
    <scope>NUCLEOTIDE SEQUENCE [LARGE SCALE GENOMIC DNA]</scope>
    <source>
        <strain evidence="7 8">JCM 15313</strain>
    </source>
</reference>
<dbReference type="PANTHER" id="PTHR33202">
    <property type="entry name" value="ZINC UPTAKE REGULATION PROTEIN"/>
    <property type="match status" value="1"/>
</dbReference>
<evidence type="ECO:0000313" key="8">
    <source>
        <dbReference type="Proteomes" id="UP001501585"/>
    </source>
</evidence>
<keyword evidence="8" id="KW-1185">Reference proteome</keyword>
<sequence>MTPDPGVAGITPRPLRLETMSHLTWREELRTRGYRVTPQRQLVLEAVRELEHATPDAICTRVQKTASGLNLSTVYRTLDLLEKVGLITHTHLGAGAPSYHLAEEADHLHVVCRGCGEVTDTALDLADPLVERLRHDLDFEADARHLTVMGQCHRCRAATGVQDADRGTGTA</sequence>
<proteinExistence type="inferred from homology"/>
<name>A0ABN2S930_9ACTN</name>
<evidence type="ECO:0000256" key="3">
    <source>
        <dbReference type="ARBA" id="ARBA00022833"/>
    </source>
</evidence>
<dbReference type="EMBL" id="BAAAPC010000002">
    <property type="protein sequence ID" value="GAA1982377.1"/>
    <property type="molecule type" value="Genomic_DNA"/>
</dbReference>
<dbReference type="InterPro" id="IPR036390">
    <property type="entry name" value="WH_DNA-bd_sf"/>
</dbReference>
<dbReference type="Gene3D" id="3.30.1490.190">
    <property type="match status" value="1"/>
</dbReference>
<organism evidence="7 8">
    <name type="scientific">Nocardiopsis rhodophaea</name>
    <dbReference type="NCBI Taxonomy" id="280238"/>
    <lineage>
        <taxon>Bacteria</taxon>
        <taxon>Bacillati</taxon>
        <taxon>Actinomycetota</taxon>
        <taxon>Actinomycetes</taxon>
        <taxon>Streptosporangiales</taxon>
        <taxon>Nocardiopsidaceae</taxon>
        <taxon>Nocardiopsis</taxon>
    </lineage>
</organism>
<dbReference type="CDD" id="cd07153">
    <property type="entry name" value="Fur_like"/>
    <property type="match status" value="1"/>
</dbReference>
<evidence type="ECO:0000256" key="1">
    <source>
        <dbReference type="ARBA" id="ARBA00007957"/>
    </source>
</evidence>
<keyword evidence="2" id="KW-0678">Repressor</keyword>
<dbReference type="InterPro" id="IPR036388">
    <property type="entry name" value="WH-like_DNA-bd_sf"/>
</dbReference>
<dbReference type="PANTHER" id="PTHR33202:SF7">
    <property type="entry name" value="FERRIC UPTAKE REGULATION PROTEIN"/>
    <property type="match status" value="1"/>
</dbReference>
<comment type="caution">
    <text evidence="7">The sequence shown here is derived from an EMBL/GenBank/DDBJ whole genome shotgun (WGS) entry which is preliminary data.</text>
</comment>
<evidence type="ECO:0000256" key="5">
    <source>
        <dbReference type="ARBA" id="ARBA00023125"/>
    </source>
</evidence>
<gene>
    <name evidence="7" type="ORF">GCM10009799_04370</name>
</gene>
<keyword evidence="4" id="KW-0805">Transcription regulation</keyword>
<dbReference type="SUPFAM" id="SSF46785">
    <property type="entry name" value="Winged helix' DNA-binding domain"/>
    <property type="match status" value="1"/>
</dbReference>
<keyword evidence="5" id="KW-0238">DNA-binding</keyword>
<evidence type="ECO:0000256" key="4">
    <source>
        <dbReference type="ARBA" id="ARBA00023015"/>
    </source>
</evidence>
<dbReference type="InterPro" id="IPR043135">
    <property type="entry name" value="Fur_C"/>
</dbReference>
<dbReference type="InterPro" id="IPR002481">
    <property type="entry name" value="FUR"/>
</dbReference>